<dbReference type="InterPro" id="IPR036388">
    <property type="entry name" value="WH-like_DNA-bd_sf"/>
</dbReference>
<protein>
    <recommendedName>
        <fullName evidence="3">Transposase</fullName>
    </recommendedName>
</protein>
<dbReference type="Gene3D" id="1.10.10.10">
    <property type="entry name" value="Winged helix-like DNA-binding domain superfamily/Winged helix DNA-binding domain"/>
    <property type="match status" value="1"/>
</dbReference>
<dbReference type="AlphaFoldDB" id="A0A4U6CKX2"/>
<evidence type="ECO:0000313" key="1">
    <source>
        <dbReference type="EMBL" id="TKT84872.1"/>
    </source>
</evidence>
<dbReference type="RefSeq" id="WP_137344593.1">
    <property type="nucleotide sequence ID" value="NZ_BSQH01000042.1"/>
</dbReference>
<dbReference type="GO" id="GO:0006313">
    <property type="term" value="P:DNA transposition"/>
    <property type="evidence" value="ECO:0007669"/>
    <property type="project" value="InterPro"/>
</dbReference>
<dbReference type="OrthoDB" id="884299at2"/>
<dbReference type="Proteomes" id="UP000304900">
    <property type="component" value="Unassembled WGS sequence"/>
</dbReference>
<evidence type="ECO:0000313" key="2">
    <source>
        <dbReference type="Proteomes" id="UP000304900"/>
    </source>
</evidence>
<proteinExistence type="predicted"/>
<gene>
    <name evidence="1" type="ORF">FDK13_34660</name>
</gene>
<evidence type="ECO:0008006" key="3">
    <source>
        <dbReference type="Google" id="ProtNLM"/>
    </source>
</evidence>
<dbReference type="InterPro" id="IPR002514">
    <property type="entry name" value="Transposase_8"/>
</dbReference>
<dbReference type="EMBL" id="SZVO01000037">
    <property type="protein sequence ID" value="TKT84872.1"/>
    <property type="molecule type" value="Genomic_DNA"/>
</dbReference>
<dbReference type="Pfam" id="PF01527">
    <property type="entry name" value="HTH_Tnp_1"/>
    <property type="match status" value="1"/>
</dbReference>
<organism evidence="1 2">
    <name type="scientific">Dyadobacter frigoris</name>
    <dbReference type="NCBI Taxonomy" id="2576211"/>
    <lineage>
        <taxon>Bacteria</taxon>
        <taxon>Pseudomonadati</taxon>
        <taxon>Bacteroidota</taxon>
        <taxon>Cytophagia</taxon>
        <taxon>Cytophagales</taxon>
        <taxon>Spirosomataceae</taxon>
        <taxon>Dyadobacter</taxon>
    </lineage>
</organism>
<name>A0A4U6CKX2_9BACT</name>
<dbReference type="GO" id="GO:0043565">
    <property type="term" value="F:sequence-specific DNA binding"/>
    <property type="evidence" value="ECO:0007669"/>
    <property type="project" value="InterPro"/>
</dbReference>
<reference evidence="1 2" key="1">
    <citation type="submission" date="2019-05" db="EMBL/GenBank/DDBJ databases">
        <title>Dyadobacter AR-3-8 sp. nov., isolated from arctic soil.</title>
        <authorList>
            <person name="Chaudhary D.K."/>
        </authorList>
    </citation>
    <scope>NUCLEOTIDE SEQUENCE [LARGE SCALE GENOMIC DNA]</scope>
    <source>
        <strain evidence="1 2">AR-3-8</strain>
    </source>
</reference>
<comment type="caution">
    <text evidence="1">The sequence shown here is derived from an EMBL/GenBank/DDBJ whole genome shotgun (WGS) entry which is preliminary data.</text>
</comment>
<sequence length="63" mass="7556">MKDEKKSKQRRNYEPDFKAEILKMIISGKKVSEISETFGIAENLLYRWCSLLRIKQNQCFRKS</sequence>
<dbReference type="SUPFAM" id="SSF48295">
    <property type="entry name" value="TrpR-like"/>
    <property type="match status" value="1"/>
</dbReference>
<keyword evidence="2" id="KW-1185">Reference proteome</keyword>
<dbReference type="GO" id="GO:0004803">
    <property type="term" value="F:transposase activity"/>
    <property type="evidence" value="ECO:0007669"/>
    <property type="project" value="InterPro"/>
</dbReference>
<dbReference type="InterPro" id="IPR010921">
    <property type="entry name" value="Trp_repressor/repl_initiator"/>
</dbReference>
<accession>A0A4U6CKX2</accession>